<dbReference type="Gene3D" id="3.30.565.10">
    <property type="entry name" value="Histidine kinase-like ATPase, C-terminal domain"/>
    <property type="match status" value="1"/>
</dbReference>
<organism evidence="16 18">
    <name type="scientific">Orrella dioscoreae</name>
    <dbReference type="NCBI Taxonomy" id="1851544"/>
    <lineage>
        <taxon>Bacteria</taxon>
        <taxon>Pseudomonadati</taxon>
        <taxon>Pseudomonadota</taxon>
        <taxon>Betaproteobacteria</taxon>
        <taxon>Burkholderiales</taxon>
        <taxon>Alcaligenaceae</taxon>
        <taxon>Orrella</taxon>
    </lineage>
</organism>
<dbReference type="InterPro" id="IPR005467">
    <property type="entry name" value="His_kinase_dom"/>
</dbReference>
<dbReference type="InterPro" id="IPR036097">
    <property type="entry name" value="HisK_dim/P_sf"/>
</dbReference>
<dbReference type="STRING" id="1851544.ODI_02134"/>
<feature type="domain" description="Histidine kinase" evidence="14">
    <location>
        <begin position="242"/>
        <end position="455"/>
    </location>
</feature>
<evidence type="ECO:0000256" key="10">
    <source>
        <dbReference type="ARBA" id="ARBA00022989"/>
    </source>
</evidence>
<evidence type="ECO:0000256" key="2">
    <source>
        <dbReference type="ARBA" id="ARBA00004141"/>
    </source>
</evidence>
<dbReference type="PROSITE" id="PS50109">
    <property type="entry name" value="HIS_KIN"/>
    <property type="match status" value="1"/>
</dbReference>
<dbReference type="InterPro" id="IPR003594">
    <property type="entry name" value="HATPase_dom"/>
</dbReference>
<comment type="catalytic activity">
    <reaction evidence="1">
        <text>ATP + protein L-histidine = ADP + protein N-phospho-L-histidine.</text>
        <dbReference type="EC" id="2.7.13.3"/>
    </reaction>
</comment>
<dbReference type="PRINTS" id="PR00344">
    <property type="entry name" value="BCTRLSENSOR"/>
</dbReference>
<comment type="subcellular location">
    <subcellularLocation>
        <location evidence="2">Membrane</location>
        <topology evidence="2">Multi-pass membrane protein</topology>
    </subcellularLocation>
</comment>
<evidence type="ECO:0000256" key="9">
    <source>
        <dbReference type="ARBA" id="ARBA00022840"/>
    </source>
</evidence>
<keyword evidence="10 13" id="KW-1133">Transmembrane helix</keyword>
<dbReference type="KEGG" id="odi:ODI_R1944"/>
<evidence type="ECO:0000313" key="17">
    <source>
        <dbReference type="EMBL" id="SOE49247.1"/>
    </source>
</evidence>
<keyword evidence="4" id="KW-0597">Phosphoprotein</keyword>
<evidence type="ECO:0000256" key="6">
    <source>
        <dbReference type="ARBA" id="ARBA00022692"/>
    </source>
</evidence>
<keyword evidence="9" id="KW-0067">ATP-binding</keyword>
<dbReference type="Pfam" id="PF02518">
    <property type="entry name" value="HATPase_c"/>
    <property type="match status" value="1"/>
</dbReference>
<keyword evidence="12 13" id="KW-0472">Membrane</keyword>
<dbReference type="GO" id="GO:0005886">
    <property type="term" value="C:plasma membrane"/>
    <property type="evidence" value="ECO:0007669"/>
    <property type="project" value="TreeGrafter"/>
</dbReference>
<dbReference type="OrthoDB" id="8554694at2"/>
<dbReference type="GO" id="GO:0000155">
    <property type="term" value="F:phosphorelay sensor kinase activity"/>
    <property type="evidence" value="ECO:0007669"/>
    <property type="project" value="InterPro"/>
</dbReference>
<dbReference type="Pfam" id="PF00512">
    <property type="entry name" value="HisKA"/>
    <property type="match status" value="1"/>
</dbReference>
<evidence type="ECO:0000256" key="5">
    <source>
        <dbReference type="ARBA" id="ARBA00022679"/>
    </source>
</evidence>
<dbReference type="SUPFAM" id="SSF55874">
    <property type="entry name" value="ATPase domain of HSP90 chaperone/DNA topoisomerase II/histidine kinase"/>
    <property type="match status" value="1"/>
</dbReference>
<accession>A0A1C3K8N2</accession>
<sequence length="463" mass="51169">MNSLGKRLFLTFMLILVVFSVISRIEWMHEYTRAETGLWDQSLKDVASQIVMSTPRRLTQTAASPGGPENYRLAADPPYLFKGDELSFQIWDLHRNVLLMRSPGSPPSALRPDFGLGFSDIHLGEENWRVYSISDAEGLIQVQVAKSQTQLRAEFRDLLKRSMRMTLLFVVAMTGAVWFVLRRTLRPLNTLRQDILARPALDLTPLPHANLPEELQPLIDAINRLLARLDEAVQNEKRFVADAAHELRTPLAVLASHAEVARQADNPAATREALDKLQQGIARSARLAEQLLDQARLDALHDAQLTETVALDRVIHVMAREFESEARAKQLQLKLDVAPCRIRGDVDALGVLVGNLLDNAIRHGHVGGRIEVRCHPAPLGGVTLSVADNGPGVPTDEHEKIFDRFYRVPGNRERGSGIGLSLVARVAALHGATRLCGSGLDGRGFQVTITFPALAGPQPTQET</sequence>
<keyword evidence="5" id="KW-0808">Transferase</keyword>
<keyword evidence="6 13" id="KW-0812">Transmembrane</keyword>
<dbReference type="CDD" id="cd00082">
    <property type="entry name" value="HisKA"/>
    <property type="match status" value="1"/>
</dbReference>
<keyword evidence="11" id="KW-0902">Two-component regulatory system</keyword>
<dbReference type="InterPro" id="IPR004358">
    <property type="entry name" value="Sig_transdc_His_kin-like_C"/>
</dbReference>
<evidence type="ECO:0000259" key="14">
    <source>
        <dbReference type="PROSITE" id="PS50109"/>
    </source>
</evidence>
<dbReference type="AlphaFoldDB" id="A0A1C3K8N2"/>
<feature type="domain" description="HAMP" evidence="15">
    <location>
        <begin position="182"/>
        <end position="234"/>
    </location>
</feature>
<feature type="transmembrane region" description="Helical" evidence="13">
    <location>
        <begin position="162"/>
        <end position="181"/>
    </location>
</feature>
<dbReference type="GO" id="GO:0005524">
    <property type="term" value="F:ATP binding"/>
    <property type="evidence" value="ECO:0007669"/>
    <property type="project" value="UniProtKB-KW"/>
</dbReference>
<proteinExistence type="predicted"/>
<reference evidence="16 18" key="1">
    <citation type="submission" date="2016-06" db="EMBL/GenBank/DDBJ databases">
        <authorList>
            <person name="Kjaerup R.B."/>
            <person name="Dalgaard T.S."/>
            <person name="Juul-Madsen H.R."/>
        </authorList>
    </citation>
    <scope>NUCLEOTIDE SEQUENCE [LARGE SCALE GENOMIC DNA]</scope>
    <source>
        <strain evidence="16">Orrdi1</strain>
    </source>
</reference>
<evidence type="ECO:0000313" key="16">
    <source>
        <dbReference type="EMBL" id="SBT27842.1"/>
    </source>
</evidence>
<dbReference type="InterPro" id="IPR050428">
    <property type="entry name" value="TCS_sensor_his_kinase"/>
</dbReference>
<dbReference type="Proteomes" id="UP000078558">
    <property type="component" value="Chromosome I"/>
</dbReference>
<dbReference type="CDD" id="cd00075">
    <property type="entry name" value="HATPase"/>
    <property type="match status" value="1"/>
</dbReference>
<dbReference type="InterPro" id="IPR003661">
    <property type="entry name" value="HisK_dim/P_dom"/>
</dbReference>
<evidence type="ECO:0000256" key="12">
    <source>
        <dbReference type="ARBA" id="ARBA00023136"/>
    </source>
</evidence>
<name>A0A1C3K8N2_9BURK</name>
<dbReference type="SMART" id="SM00387">
    <property type="entry name" value="HATPase_c"/>
    <property type="match status" value="1"/>
</dbReference>
<protein>
    <recommendedName>
        <fullName evidence="3">histidine kinase</fullName>
        <ecNumber evidence="3">2.7.13.3</ecNumber>
    </recommendedName>
</protein>
<dbReference type="EMBL" id="FLRC01000056">
    <property type="protein sequence ID" value="SBT27842.1"/>
    <property type="molecule type" value="Genomic_DNA"/>
</dbReference>
<dbReference type="EC" id="2.7.13.3" evidence="3"/>
<dbReference type="Gene3D" id="1.10.287.130">
    <property type="match status" value="1"/>
</dbReference>
<dbReference type="RefSeq" id="WP_067760075.1">
    <property type="nucleotide sequence ID" value="NZ_LT907988.1"/>
</dbReference>
<reference evidence="17 18" key="2">
    <citation type="submission" date="2017-08" db="EMBL/GenBank/DDBJ databases">
        <authorList>
            <person name="de Groot N.N."/>
        </authorList>
    </citation>
    <scope>NUCLEOTIDE SEQUENCE [LARGE SCALE GENOMIC DNA]</scope>
    <source>
        <strain evidence="17">Orrdi1</strain>
    </source>
</reference>
<evidence type="ECO:0000256" key="3">
    <source>
        <dbReference type="ARBA" id="ARBA00012438"/>
    </source>
</evidence>
<dbReference type="EMBL" id="LT907988">
    <property type="protein sequence ID" value="SOE49247.1"/>
    <property type="molecule type" value="Genomic_DNA"/>
</dbReference>
<gene>
    <name evidence="16" type="ORF">ODI_02134</name>
    <name evidence="17" type="ORF">ODI_R1944</name>
</gene>
<evidence type="ECO:0000259" key="15">
    <source>
        <dbReference type="PROSITE" id="PS50885"/>
    </source>
</evidence>
<evidence type="ECO:0000256" key="8">
    <source>
        <dbReference type="ARBA" id="ARBA00022777"/>
    </source>
</evidence>
<dbReference type="PANTHER" id="PTHR45436">
    <property type="entry name" value="SENSOR HISTIDINE KINASE YKOH"/>
    <property type="match status" value="1"/>
</dbReference>
<dbReference type="PANTHER" id="PTHR45436:SF14">
    <property type="entry name" value="SENSOR PROTEIN QSEC"/>
    <property type="match status" value="1"/>
</dbReference>
<dbReference type="SUPFAM" id="SSF47384">
    <property type="entry name" value="Homodimeric domain of signal transducing histidine kinase"/>
    <property type="match status" value="1"/>
</dbReference>
<evidence type="ECO:0000256" key="1">
    <source>
        <dbReference type="ARBA" id="ARBA00000085"/>
    </source>
</evidence>
<evidence type="ECO:0000256" key="13">
    <source>
        <dbReference type="SAM" id="Phobius"/>
    </source>
</evidence>
<evidence type="ECO:0000256" key="4">
    <source>
        <dbReference type="ARBA" id="ARBA00022553"/>
    </source>
</evidence>
<dbReference type="InterPro" id="IPR003660">
    <property type="entry name" value="HAMP_dom"/>
</dbReference>
<keyword evidence="8" id="KW-0418">Kinase</keyword>
<evidence type="ECO:0000313" key="18">
    <source>
        <dbReference type="Proteomes" id="UP000078558"/>
    </source>
</evidence>
<keyword evidence="18" id="KW-1185">Reference proteome</keyword>
<dbReference type="SMART" id="SM00388">
    <property type="entry name" value="HisKA"/>
    <property type="match status" value="1"/>
</dbReference>
<dbReference type="PROSITE" id="PS50885">
    <property type="entry name" value="HAMP"/>
    <property type="match status" value="1"/>
</dbReference>
<dbReference type="InterPro" id="IPR036890">
    <property type="entry name" value="HATPase_C_sf"/>
</dbReference>
<dbReference type="Gene3D" id="6.10.340.10">
    <property type="match status" value="1"/>
</dbReference>
<evidence type="ECO:0000256" key="7">
    <source>
        <dbReference type="ARBA" id="ARBA00022741"/>
    </source>
</evidence>
<keyword evidence="7" id="KW-0547">Nucleotide-binding</keyword>
<evidence type="ECO:0000256" key="11">
    <source>
        <dbReference type="ARBA" id="ARBA00023012"/>
    </source>
</evidence>